<gene>
    <name evidence="2" type="ORF">F2P81_023548</name>
</gene>
<accession>A0A6A4RQ41</accession>
<feature type="region of interest" description="Disordered" evidence="1">
    <location>
        <begin position="1"/>
        <end position="69"/>
    </location>
</feature>
<comment type="caution">
    <text evidence="2">The sequence shown here is derived from an EMBL/GenBank/DDBJ whole genome shotgun (WGS) entry which is preliminary data.</text>
</comment>
<protein>
    <submittedName>
        <fullName evidence="2">Uncharacterized protein</fullName>
    </submittedName>
</protein>
<evidence type="ECO:0000313" key="3">
    <source>
        <dbReference type="Proteomes" id="UP000438429"/>
    </source>
</evidence>
<evidence type="ECO:0000313" key="2">
    <source>
        <dbReference type="EMBL" id="KAF0024746.1"/>
    </source>
</evidence>
<dbReference type="EMBL" id="VEVO01000021">
    <property type="protein sequence ID" value="KAF0024746.1"/>
    <property type="molecule type" value="Genomic_DNA"/>
</dbReference>
<dbReference type="Proteomes" id="UP000438429">
    <property type="component" value="Unassembled WGS sequence"/>
</dbReference>
<dbReference type="AlphaFoldDB" id="A0A6A4RQ41"/>
<evidence type="ECO:0000256" key="1">
    <source>
        <dbReference type="SAM" id="MobiDB-lite"/>
    </source>
</evidence>
<reference evidence="2 3" key="1">
    <citation type="submission" date="2019-06" db="EMBL/GenBank/DDBJ databases">
        <title>Draft genomes of female and male turbot (Scophthalmus maximus).</title>
        <authorList>
            <person name="Xu H."/>
            <person name="Xu X.-W."/>
            <person name="Shao C."/>
            <person name="Chen S."/>
        </authorList>
    </citation>
    <scope>NUCLEOTIDE SEQUENCE [LARGE SCALE GENOMIC DNA]</scope>
    <source>
        <strain evidence="2">Ysfricsl-2016a</strain>
        <tissue evidence="2">Blood</tissue>
    </source>
</reference>
<sequence>MAELTPAEASTPLVPEPNDADPRDLSVAPQRTDTGMSGTCERNGPKSSDPGRGQGQRVLPPHSWVEVPD</sequence>
<name>A0A6A4RQ41_SCOMX</name>
<organism evidence="2 3">
    <name type="scientific">Scophthalmus maximus</name>
    <name type="common">Turbot</name>
    <name type="synonym">Psetta maxima</name>
    <dbReference type="NCBI Taxonomy" id="52904"/>
    <lineage>
        <taxon>Eukaryota</taxon>
        <taxon>Metazoa</taxon>
        <taxon>Chordata</taxon>
        <taxon>Craniata</taxon>
        <taxon>Vertebrata</taxon>
        <taxon>Euteleostomi</taxon>
        <taxon>Actinopterygii</taxon>
        <taxon>Neopterygii</taxon>
        <taxon>Teleostei</taxon>
        <taxon>Neoteleostei</taxon>
        <taxon>Acanthomorphata</taxon>
        <taxon>Carangaria</taxon>
        <taxon>Pleuronectiformes</taxon>
        <taxon>Pleuronectoidei</taxon>
        <taxon>Scophthalmidae</taxon>
        <taxon>Scophthalmus</taxon>
    </lineage>
</organism>
<proteinExistence type="predicted"/>